<comment type="similarity">
    <text evidence="4">Belongs to the YigI thioesterase family.</text>
</comment>
<dbReference type="EMBL" id="LNQN01000001">
    <property type="protein sequence ID" value="KSU84954.1"/>
    <property type="molecule type" value="Genomic_DNA"/>
</dbReference>
<comment type="catalytic activity">
    <reaction evidence="7">
        <text>a medium-chain fatty acyl-CoA + H2O = a medium-chain fatty acid + CoA + H(+)</text>
        <dbReference type="Rhea" id="RHEA:68184"/>
        <dbReference type="ChEBI" id="CHEBI:15377"/>
        <dbReference type="ChEBI" id="CHEBI:15378"/>
        <dbReference type="ChEBI" id="CHEBI:57287"/>
        <dbReference type="ChEBI" id="CHEBI:59558"/>
        <dbReference type="ChEBI" id="CHEBI:90546"/>
    </reaction>
</comment>
<accession>A0A0V8JDE7</accession>
<evidence type="ECO:0000313" key="10">
    <source>
        <dbReference type="Proteomes" id="UP000054099"/>
    </source>
</evidence>
<dbReference type="GO" id="GO:0047617">
    <property type="term" value="F:fatty acyl-CoA hydrolase activity"/>
    <property type="evidence" value="ECO:0007669"/>
    <property type="project" value="UniProtKB-EC"/>
</dbReference>
<evidence type="ECO:0000256" key="7">
    <source>
        <dbReference type="ARBA" id="ARBA00048062"/>
    </source>
</evidence>
<reference evidence="9 10" key="1">
    <citation type="journal article" date="2014" name="Antonie Van Leeuwenhoek">
        <title>Fictibacillus enclensis sp. nov., isolated from marine sediment.</title>
        <authorList>
            <person name="Dastager S.G."/>
            <person name="Mawlankar R."/>
            <person name="Srinivasan K."/>
            <person name="Tang S.K."/>
            <person name="Lee J.C."/>
            <person name="Ramana V.V."/>
            <person name="Shouche Y.S."/>
        </authorList>
    </citation>
    <scope>NUCLEOTIDE SEQUENCE [LARGE SCALE GENOMIC DNA]</scope>
    <source>
        <strain evidence="9 10">NIO-1003</strain>
    </source>
</reference>
<evidence type="ECO:0000256" key="3">
    <source>
        <dbReference type="ARBA" id="ARBA00036002"/>
    </source>
</evidence>
<dbReference type="EC" id="3.1.2.20" evidence="5"/>
<dbReference type="InterPro" id="IPR003736">
    <property type="entry name" value="PAAI_dom"/>
</dbReference>
<name>A0A0V8JDE7_9BACL</name>
<keyword evidence="10" id="KW-1185">Reference proteome</keyword>
<dbReference type="PANTHER" id="PTHR43240:SF20">
    <property type="entry name" value="MEDIUM_LONG-CHAIN ACYL-COA THIOESTERASE YIGI"/>
    <property type="match status" value="1"/>
</dbReference>
<evidence type="ECO:0000256" key="4">
    <source>
        <dbReference type="ARBA" id="ARBA00038381"/>
    </source>
</evidence>
<dbReference type="Gene3D" id="3.10.129.10">
    <property type="entry name" value="Hotdog Thioesterase"/>
    <property type="match status" value="1"/>
</dbReference>
<dbReference type="NCBIfam" id="TIGR00369">
    <property type="entry name" value="unchar_dom_1"/>
    <property type="match status" value="1"/>
</dbReference>
<dbReference type="InterPro" id="IPR006683">
    <property type="entry name" value="Thioestr_dom"/>
</dbReference>
<dbReference type="RefSeq" id="WP_061969204.1">
    <property type="nucleotide sequence ID" value="NZ_FMAV01000001.1"/>
</dbReference>
<gene>
    <name evidence="9" type="ORF">AS030_05360</name>
</gene>
<protein>
    <recommendedName>
        <fullName evidence="6">Medium/long-chain acyl-CoA thioesterase YigI</fullName>
        <ecNumber evidence="5">3.1.2.20</ecNumber>
    </recommendedName>
</protein>
<dbReference type="SUPFAM" id="SSF54637">
    <property type="entry name" value="Thioesterase/thiol ester dehydrase-isomerase"/>
    <property type="match status" value="1"/>
</dbReference>
<comment type="catalytic activity">
    <reaction evidence="3">
        <text>a long-chain fatty acyl-CoA + H2O = a long-chain fatty acid + CoA + H(+)</text>
        <dbReference type="Rhea" id="RHEA:67680"/>
        <dbReference type="ChEBI" id="CHEBI:15377"/>
        <dbReference type="ChEBI" id="CHEBI:15378"/>
        <dbReference type="ChEBI" id="CHEBI:57287"/>
        <dbReference type="ChEBI" id="CHEBI:57560"/>
        <dbReference type="ChEBI" id="CHEBI:83139"/>
    </reaction>
</comment>
<comment type="catalytic activity">
    <reaction evidence="2">
        <text>a fatty acyl-CoA + H2O = a fatty acid + CoA + H(+)</text>
        <dbReference type="Rhea" id="RHEA:16781"/>
        <dbReference type="ChEBI" id="CHEBI:15377"/>
        <dbReference type="ChEBI" id="CHEBI:15378"/>
        <dbReference type="ChEBI" id="CHEBI:28868"/>
        <dbReference type="ChEBI" id="CHEBI:57287"/>
        <dbReference type="ChEBI" id="CHEBI:77636"/>
        <dbReference type="EC" id="3.1.2.20"/>
    </reaction>
</comment>
<evidence type="ECO:0000256" key="2">
    <source>
        <dbReference type="ARBA" id="ARBA00035880"/>
    </source>
</evidence>
<keyword evidence="1" id="KW-0378">Hydrolase</keyword>
<evidence type="ECO:0000259" key="8">
    <source>
        <dbReference type="Pfam" id="PF03061"/>
    </source>
</evidence>
<comment type="caution">
    <text evidence="9">The sequence shown here is derived from an EMBL/GenBank/DDBJ whole genome shotgun (WGS) entry which is preliminary data.</text>
</comment>
<dbReference type="Proteomes" id="UP000054099">
    <property type="component" value="Unassembled WGS sequence"/>
</dbReference>
<sequence length="159" mass="17611">MDLKNEMEAYWNEASEEEKMVLTGIMKGLKRKRENTYSTYISSLMDMQLRKLNESTVEITIPVTPFLDNTIGIVHGGLTATLMDTAMGTAANLSLPENSAAVTSEMKINYTSPGTGKFLRCIAQVLHHGKNVIVTEAKVYGDQEQLISLSTGTFFIIKK</sequence>
<evidence type="ECO:0000256" key="5">
    <source>
        <dbReference type="ARBA" id="ARBA00038894"/>
    </source>
</evidence>
<feature type="domain" description="Thioesterase" evidence="8">
    <location>
        <begin position="72"/>
        <end position="146"/>
    </location>
</feature>
<dbReference type="AlphaFoldDB" id="A0A0V8JDE7"/>
<dbReference type="CDD" id="cd03443">
    <property type="entry name" value="PaaI_thioesterase"/>
    <property type="match status" value="1"/>
</dbReference>
<evidence type="ECO:0000313" key="9">
    <source>
        <dbReference type="EMBL" id="KSU84954.1"/>
    </source>
</evidence>
<proteinExistence type="inferred from homology"/>
<dbReference type="PANTHER" id="PTHR43240">
    <property type="entry name" value="1,4-DIHYDROXY-2-NAPHTHOYL-COA THIOESTERASE 1"/>
    <property type="match status" value="1"/>
</dbReference>
<dbReference type="Pfam" id="PF03061">
    <property type="entry name" value="4HBT"/>
    <property type="match status" value="1"/>
</dbReference>
<evidence type="ECO:0000256" key="1">
    <source>
        <dbReference type="ARBA" id="ARBA00022801"/>
    </source>
</evidence>
<dbReference type="OrthoDB" id="2139465at2"/>
<dbReference type="InterPro" id="IPR029069">
    <property type="entry name" value="HotDog_dom_sf"/>
</dbReference>
<organism evidence="9 10">
    <name type="scientific">Fictibacillus enclensis</name>
    <dbReference type="NCBI Taxonomy" id="1017270"/>
    <lineage>
        <taxon>Bacteria</taxon>
        <taxon>Bacillati</taxon>
        <taxon>Bacillota</taxon>
        <taxon>Bacilli</taxon>
        <taxon>Bacillales</taxon>
        <taxon>Fictibacillaceae</taxon>
        <taxon>Fictibacillus</taxon>
    </lineage>
</organism>
<evidence type="ECO:0000256" key="6">
    <source>
        <dbReference type="ARBA" id="ARBA00040062"/>
    </source>
</evidence>